<protein>
    <recommendedName>
        <fullName evidence="2">Transglycosylase SLT domain-containing protein</fullName>
    </recommendedName>
</protein>
<dbReference type="FunCoup" id="E8N233">
    <property type="interactions" value="15"/>
</dbReference>
<dbReference type="SUPFAM" id="SSF53955">
    <property type="entry name" value="Lysozyme-like"/>
    <property type="match status" value="1"/>
</dbReference>
<evidence type="ECO:0000313" key="3">
    <source>
        <dbReference type="EMBL" id="BAJ64980.1"/>
    </source>
</evidence>
<evidence type="ECO:0000313" key="4">
    <source>
        <dbReference type="Proteomes" id="UP000008922"/>
    </source>
</evidence>
<dbReference type="InterPro" id="IPR008258">
    <property type="entry name" value="Transglycosylase_SLT_dom_1"/>
</dbReference>
<dbReference type="AlphaFoldDB" id="E8N233"/>
<feature type="compositionally biased region" description="Low complexity" evidence="1">
    <location>
        <begin position="49"/>
        <end position="73"/>
    </location>
</feature>
<dbReference type="Pfam" id="PF01464">
    <property type="entry name" value="SLT"/>
    <property type="match status" value="1"/>
</dbReference>
<dbReference type="STRING" id="926569.ANT_29540"/>
<reference evidence="3 4" key="1">
    <citation type="submission" date="2010-12" db="EMBL/GenBank/DDBJ databases">
        <title>Whole genome sequence of Anaerolinea thermophila UNI-1.</title>
        <authorList>
            <person name="Narita-Yamada S."/>
            <person name="Kishi E."/>
            <person name="Watanabe Y."/>
            <person name="Takasaki K."/>
            <person name="Ankai A."/>
            <person name="Oguchi A."/>
            <person name="Fukui S."/>
            <person name="Takahashi M."/>
            <person name="Yashiro I."/>
            <person name="Hosoyama A."/>
            <person name="Sekiguchi Y."/>
            <person name="Hanada S."/>
            <person name="Fujita N."/>
        </authorList>
    </citation>
    <scope>NUCLEOTIDE SEQUENCE [LARGE SCALE GENOMIC DNA]</scope>
    <source>
        <strain evidence="4">DSM 14523 / JCM 11388 / NBRC 100420 / UNI-1</strain>
    </source>
</reference>
<dbReference type="OrthoDB" id="159981at2"/>
<keyword evidence="4" id="KW-1185">Reference proteome</keyword>
<proteinExistence type="predicted"/>
<dbReference type="HOGENOM" id="CLU_1248495_0_0_0"/>
<feature type="domain" description="Transglycosylase SLT" evidence="2">
    <location>
        <begin position="100"/>
        <end position="199"/>
    </location>
</feature>
<dbReference type="Proteomes" id="UP000008922">
    <property type="component" value="Chromosome"/>
</dbReference>
<evidence type="ECO:0000256" key="1">
    <source>
        <dbReference type="SAM" id="MobiDB-lite"/>
    </source>
</evidence>
<sequence>MTLPFRWIFTGIVLGASFLIFAANAIGQIQVVAASTEEPSFSAPVETLAPPGESTESAPSAESAPAESAPTAQEEAKSSGDGNCEVSPRFPEAVYRWCDLITRYANENGLDPDLVAALIVQESGGKPDAYSRSGAVGLMQVMPRDGIAASFRCVNGPCFASRPSMAELYDPEFNIRYGTRMLAGLISKRGSVRDGLMAYGPMNVGYSYADKVLAIYERFRD</sequence>
<dbReference type="eggNOG" id="COG0741">
    <property type="taxonomic scope" value="Bacteria"/>
</dbReference>
<evidence type="ECO:0000259" key="2">
    <source>
        <dbReference type="Pfam" id="PF01464"/>
    </source>
</evidence>
<organism evidence="3 4">
    <name type="scientific">Anaerolinea thermophila (strain DSM 14523 / JCM 11388 / NBRC 100420 / UNI-1)</name>
    <dbReference type="NCBI Taxonomy" id="926569"/>
    <lineage>
        <taxon>Bacteria</taxon>
        <taxon>Bacillati</taxon>
        <taxon>Chloroflexota</taxon>
        <taxon>Anaerolineae</taxon>
        <taxon>Anaerolineales</taxon>
        <taxon>Anaerolineaceae</taxon>
        <taxon>Anaerolinea</taxon>
    </lineage>
</organism>
<dbReference type="RefSeq" id="WP_013561324.1">
    <property type="nucleotide sequence ID" value="NC_014960.1"/>
</dbReference>
<dbReference type="InParanoid" id="E8N233"/>
<dbReference type="PANTHER" id="PTHR37423">
    <property type="entry name" value="SOLUBLE LYTIC MUREIN TRANSGLYCOSYLASE-RELATED"/>
    <property type="match status" value="1"/>
</dbReference>
<dbReference type="Gene3D" id="1.10.530.10">
    <property type="match status" value="1"/>
</dbReference>
<feature type="region of interest" description="Disordered" evidence="1">
    <location>
        <begin position="42"/>
        <end position="84"/>
    </location>
</feature>
<dbReference type="PANTHER" id="PTHR37423:SF2">
    <property type="entry name" value="MEMBRANE-BOUND LYTIC MUREIN TRANSGLYCOSYLASE C"/>
    <property type="match status" value="1"/>
</dbReference>
<dbReference type="InterPro" id="IPR023346">
    <property type="entry name" value="Lysozyme-like_dom_sf"/>
</dbReference>
<name>E8N233_ANATU</name>
<dbReference type="EMBL" id="AP012029">
    <property type="protein sequence ID" value="BAJ64980.1"/>
    <property type="molecule type" value="Genomic_DNA"/>
</dbReference>
<accession>E8N233</accession>
<dbReference type="KEGG" id="atm:ANT_29540"/>
<gene>
    <name evidence="3" type="ordered locus">ANT_29540</name>
</gene>